<dbReference type="Proteomes" id="UP000050525">
    <property type="component" value="Unassembled WGS sequence"/>
</dbReference>
<protein>
    <submittedName>
        <fullName evidence="1">Uncharacterized protein</fullName>
    </submittedName>
</protein>
<dbReference type="AlphaFoldDB" id="A0A151PB36"/>
<accession>A0A151PB36</accession>
<proteinExistence type="predicted"/>
<organism evidence="1 2">
    <name type="scientific">Alligator mississippiensis</name>
    <name type="common">American alligator</name>
    <dbReference type="NCBI Taxonomy" id="8496"/>
    <lineage>
        <taxon>Eukaryota</taxon>
        <taxon>Metazoa</taxon>
        <taxon>Chordata</taxon>
        <taxon>Craniata</taxon>
        <taxon>Vertebrata</taxon>
        <taxon>Euteleostomi</taxon>
        <taxon>Archelosauria</taxon>
        <taxon>Archosauria</taxon>
        <taxon>Crocodylia</taxon>
        <taxon>Alligatoridae</taxon>
        <taxon>Alligatorinae</taxon>
        <taxon>Alligator</taxon>
    </lineage>
</organism>
<reference evidence="1 2" key="1">
    <citation type="journal article" date="2012" name="Genome Biol.">
        <title>Sequencing three crocodilian genomes to illuminate the evolution of archosaurs and amniotes.</title>
        <authorList>
            <person name="St John J.A."/>
            <person name="Braun E.L."/>
            <person name="Isberg S.R."/>
            <person name="Miles L.G."/>
            <person name="Chong A.Y."/>
            <person name="Gongora J."/>
            <person name="Dalzell P."/>
            <person name="Moran C."/>
            <person name="Bed'hom B."/>
            <person name="Abzhanov A."/>
            <person name="Burgess S.C."/>
            <person name="Cooksey A.M."/>
            <person name="Castoe T.A."/>
            <person name="Crawford N.G."/>
            <person name="Densmore L.D."/>
            <person name="Drew J.C."/>
            <person name="Edwards S.V."/>
            <person name="Faircloth B.C."/>
            <person name="Fujita M.K."/>
            <person name="Greenwold M.J."/>
            <person name="Hoffmann F.G."/>
            <person name="Howard J.M."/>
            <person name="Iguchi T."/>
            <person name="Janes D.E."/>
            <person name="Khan S.Y."/>
            <person name="Kohno S."/>
            <person name="de Koning A.J."/>
            <person name="Lance S.L."/>
            <person name="McCarthy F.M."/>
            <person name="McCormack J.E."/>
            <person name="Merchant M.E."/>
            <person name="Peterson D.G."/>
            <person name="Pollock D.D."/>
            <person name="Pourmand N."/>
            <person name="Raney B.J."/>
            <person name="Roessler K.A."/>
            <person name="Sanford J.R."/>
            <person name="Sawyer R.H."/>
            <person name="Schmidt C.J."/>
            <person name="Triplett E.W."/>
            <person name="Tuberville T.D."/>
            <person name="Venegas-Anaya M."/>
            <person name="Howard J.T."/>
            <person name="Jarvis E.D."/>
            <person name="Guillette L.J.Jr."/>
            <person name="Glenn T.C."/>
            <person name="Green R.E."/>
            <person name="Ray D.A."/>
        </authorList>
    </citation>
    <scope>NUCLEOTIDE SEQUENCE [LARGE SCALE GENOMIC DNA]</scope>
    <source>
        <strain evidence="1">KSC_2009_1</strain>
    </source>
</reference>
<name>A0A151PB36_ALLMI</name>
<comment type="caution">
    <text evidence="1">The sequence shown here is derived from an EMBL/GenBank/DDBJ whole genome shotgun (WGS) entry which is preliminary data.</text>
</comment>
<dbReference type="EMBL" id="AKHW03000533">
    <property type="protein sequence ID" value="KYO46243.1"/>
    <property type="molecule type" value="Genomic_DNA"/>
</dbReference>
<keyword evidence="2" id="KW-1185">Reference proteome</keyword>
<sequence>MSVPLAGINESPHGCVERVLEPTFVGCCLHKCLTYYIGNVPGKNLEGTHRSLSKQLFVRRFLYLTELGKARI</sequence>
<evidence type="ECO:0000313" key="1">
    <source>
        <dbReference type="EMBL" id="KYO46243.1"/>
    </source>
</evidence>
<evidence type="ECO:0000313" key="2">
    <source>
        <dbReference type="Proteomes" id="UP000050525"/>
    </source>
</evidence>
<gene>
    <name evidence="1" type="ORF">Y1Q_0021779</name>
</gene>